<evidence type="ECO:0000313" key="2">
    <source>
        <dbReference type="Proteomes" id="UP000594979"/>
    </source>
</evidence>
<dbReference type="Proteomes" id="UP000594979">
    <property type="component" value="Chromosome"/>
</dbReference>
<accession>A0A7T2TGR0</accession>
<dbReference type="KEGG" id="bcau:I6G59_16295"/>
<name>A0A7T2TGR0_9MICO</name>
<sequence length="75" mass="8316">MTTETDLNARADRLVELGRRRDHLEAHVNFLAREIAGTAATIGTDTVIFGGRVIDYRNAKAGLADTEREYADLLK</sequence>
<dbReference type="RefSeq" id="WP_197931917.1">
    <property type="nucleotide sequence ID" value="NZ_CP065682.1"/>
</dbReference>
<gene>
    <name evidence="1" type="ORF">I6G59_16295</name>
</gene>
<organism evidence="1 2">
    <name type="scientific">Brevibacterium casei</name>
    <dbReference type="NCBI Taxonomy" id="33889"/>
    <lineage>
        <taxon>Bacteria</taxon>
        <taxon>Bacillati</taxon>
        <taxon>Actinomycetota</taxon>
        <taxon>Actinomycetes</taxon>
        <taxon>Micrococcales</taxon>
        <taxon>Brevibacteriaceae</taxon>
        <taxon>Brevibacterium</taxon>
    </lineage>
</organism>
<dbReference type="EMBL" id="CP065682">
    <property type="protein sequence ID" value="QPS33469.1"/>
    <property type="molecule type" value="Genomic_DNA"/>
</dbReference>
<protein>
    <submittedName>
        <fullName evidence="1">Uncharacterized protein</fullName>
    </submittedName>
</protein>
<dbReference type="AlphaFoldDB" id="A0A7T2TGR0"/>
<proteinExistence type="predicted"/>
<reference evidence="1 2" key="1">
    <citation type="submission" date="2020-12" db="EMBL/GenBank/DDBJ databases">
        <title>FDA dAtabase for Regulatory Grade micrObial Sequences (FDA-ARGOS): Supporting development and validation of Infectious Disease Dx tests.</title>
        <authorList>
            <person name="Sproer C."/>
            <person name="Gronow S."/>
            <person name="Severitt S."/>
            <person name="Schroder I."/>
            <person name="Tallon L."/>
            <person name="Sadzewicz L."/>
            <person name="Zhao X."/>
            <person name="Boylan J."/>
            <person name="Ott S."/>
            <person name="Bowen H."/>
            <person name="Vavikolanu K."/>
            <person name="Mehta A."/>
            <person name="Aluvathingal J."/>
            <person name="Nadendla S."/>
            <person name="Lowell S."/>
            <person name="Myers T."/>
            <person name="Yan Y."/>
            <person name="Sichtig H."/>
        </authorList>
    </citation>
    <scope>NUCLEOTIDE SEQUENCE [LARGE SCALE GENOMIC DNA]</scope>
    <source>
        <strain evidence="1 2">FDAARGOS_902</strain>
    </source>
</reference>
<evidence type="ECO:0000313" key="1">
    <source>
        <dbReference type="EMBL" id="QPS33469.1"/>
    </source>
</evidence>